<sequence length="59" mass="6361">MHDANLIKVIAVVAPQVADALGIRNVPPGPVLFVHGDDDQCLPPMCSQELKRHYDTSPA</sequence>
<dbReference type="Proteomes" id="UP000054350">
    <property type="component" value="Unassembled WGS sequence"/>
</dbReference>
<name>A0A0L0RW39_ALLM3</name>
<organism evidence="1 2">
    <name type="scientific">Allomyces macrogynus (strain ATCC 38327)</name>
    <name type="common">Allomyces javanicus var. macrogynus</name>
    <dbReference type="NCBI Taxonomy" id="578462"/>
    <lineage>
        <taxon>Eukaryota</taxon>
        <taxon>Fungi</taxon>
        <taxon>Fungi incertae sedis</taxon>
        <taxon>Blastocladiomycota</taxon>
        <taxon>Blastocladiomycetes</taxon>
        <taxon>Blastocladiales</taxon>
        <taxon>Blastocladiaceae</taxon>
        <taxon>Allomyces</taxon>
    </lineage>
</organism>
<dbReference type="InterPro" id="IPR029058">
    <property type="entry name" value="AB_hydrolase_fold"/>
</dbReference>
<reference evidence="2" key="2">
    <citation type="submission" date="2009-11" db="EMBL/GenBank/DDBJ databases">
        <title>The Genome Sequence of Allomyces macrogynus strain ATCC 38327.</title>
        <authorList>
            <consortium name="The Broad Institute Genome Sequencing Platform"/>
            <person name="Russ C."/>
            <person name="Cuomo C."/>
            <person name="Shea T."/>
            <person name="Young S.K."/>
            <person name="Zeng Q."/>
            <person name="Koehrsen M."/>
            <person name="Haas B."/>
            <person name="Borodovsky M."/>
            <person name="Guigo R."/>
            <person name="Alvarado L."/>
            <person name="Berlin A."/>
            <person name="Borenstein D."/>
            <person name="Chen Z."/>
            <person name="Engels R."/>
            <person name="Freedman E."/>
            <person name="Gellesch M."/>
            <person name="Goldberg J."/>
            <person name="Griggs A."/>
            <person name="Gujja S."/>
            <person name="Heiman D."/>
            <person name="Hepburn T."/>
            <person name="Howarth C."/>
            <person name="Jen D."/>
            <person name="Larson L."/>
            <person name="Lewis B."/>
            <person name="Mehta T."/>
            <person name="Park D."/>
            <person name="Pearson M."/>
            <person name="Roberts A."/>
            <person name="Saif S."/>
            <person name="Shenoy N."/>
            <person name="Sisk P."/>
            <person name="Stolte C."/>
            <person name="Sykes S."/>
            <person name="Walk T."/>
            <person name="White J."/>
            <person name="Yandava C."/>
            <person name="Burger G."/>
            <person name="Gray M.W."/>
            <person name="Holland P.W.H."/>
            <person name="King N."/>
            <person name="Lang F.B.F."/>
            <person name="Roger A.J."/>
            <person name="Ruiz-Trillo I."/>
            <person name="Lander E."/>
            <person name="Nusbaum C."/>
        </authorList>
    </citation>
    <scope>NUCLEOTIDE SEQUENCE [LARGE SCALE GENOMIC DNA]</scope>
    <source>
        <strain evidence="2">ATCC 38327</strain>
    </source>
</reference>
<protein>
    <submittedName>
        <fullName evidence="1">Uncharacterized protein</fullName>
    </submittedName>
</protein>
<dbReference type="SUPFAM" id="SSF53474">
    <property type="entry name" value="alpha/beta-Hydrolases"/>
    <property type="match status" value="1"/>
</dbReference>
<dbReference type="OrthoDB" id="2498029at2759"/>
<accession>A0A0L0RW39</accession>
<reference evidence="1 2" key="1">
    <citation type="submission" date="2009-11" db="EMBL/GenBank/DDBJ databases">
        <title>Annotation of Allomyces macrogynus ATCC 38327.</title>
        <authorList>
            <consortium name="The Broad Institute Genome Sequencing Platform"/>
            <person name="Russ C."/>
            <person name="Cuomo C."/>
            <person name="Burger G."/>
            <person name="Gray M.W."/>
            <person name="Holland P.W.H."/>
            <person name="King N."/>
            <person name="Lang F.B.F."/>
            <person name="Roger A.J."/>
            <person name="Ruiz-Trillo I."/>
            <person name="Young S.K."/>
            <person name="Zeng Q."/>
            <person name="Gargeya S."/>
            <person name="Fitzgerald M."/>
            <person name="Haas B."/>
            <person name="Abouelleil A."/>
            <person name="Alvarado L."/>
            <person name="Arachchi H.M."/>
            <person name="Berlin A."/>
            <person name="Chapman S.B."/>
            <person name="Gearin G."/>
            <person name="Goldberg J."/>
            <person name="Griggs A."/>
            <person name="Gujja S."/>
            <person name="Hansen M."/>
            <person name="Heiman D."/>
            <person name="Howarth C."/>
            <person name="Larimer J."/>
            <person name="Lui A."/>
            <person name="MacDonald P.J.P."/>
            <person name="McCowen C."/>
            <person name="Montmayeur A."/>
            <person name="Murphy C."/>
            <person name="Neiman D."/>
            <person name="Pearson M."/>
            <person name="Priest M."/>
            <person name="Roberts A."/>
            <person name="Saif S."/>
            <person name="Shea T."/>
            <person name="Sisk P."/>
            <person name="Stolte C."/>
            <person name="Sykes S."/>
            <person name="Wortman J."/>
            <person name="Nusbaum C."/>
            <person name="Birren B."/>
        </authorList>
    </citation>
    <scope>NUCLEOTIDE SEQUENCE [LARGE SCALE GENOMIC DNA]</scope>
    <source>
        <strain evidence="1 2">ATCC 38327</strain>
    </source>
</reference>
<dbReference type="AlphaFoldDB" id="A0A0L0RW39"/>
<proteinExistence type="predicted"/>
<gene>
    <name evidence="1" type="ORF">AMAG_17657</name>
</gene>
<keyword evidence="2" id="KW-1185">Reference proteome</keyword>
<evidence type="ECO:0000313" key="1">
    <source>
        <dbReference type="EMBL" id="KNE54359.1"/>
    </source>
</evidence>
<evidence type="ECO:0000313" key="2">
    <source>
        <dbReference type="Proteomes" id="UP000054350"/>
    </source>
</evidence>
<dbReference type="EMBL" id="GG745328">
    <property type="protein sequence ID" value="KNE54359.1"/>
    <property type="molecule type" value="Genomic_DNA"/>
</dbReference>
<dbReference type="VEuPathDB" id="FungiDB:AMAG_17657"/>